<dbReference type="GO" id="GO:0032196">
    <property type="term" value="P:transposition"/>
    <property type="evidence" value="ECO:0007669"/>
    <property type="project" value="TreeGrafter"/>
</dbReference>
<evidence type="ECO:0000313" key="3">
    <source>
        <dbReference type="EMBL" id="KKB06881.1"/>
    </source>
</evidence>
<dbReference type="Gene3D" id="3.30.420.10">
    <property type="entry name" value="Ribonuclease H-like superfamily/Ribonuclease H"/>
    <property type="match status" value="1"/>
</dbReference>
<dbReference type="InterPro" id="IPR053392">
    <property type="entry name" value="Transposase_IS30-like"/>
</dbReference>
<dbReference type="AlphaFoldDB" id="A0A0F5FDF2"/>
<keyword evidence="4" id="KW-1185">Reference proteome</keyword>
<dbReference type="PANTHER" id="PTHR10948">
    <property type="entry name" value="TRANSPOSASE"/>
    <property type="match status" value="1"/>
</dbReference>
<reference evidence="3 4" key="1">
    <citation type="submission" date="2015-03" db="EMBL/GenBank/DDBJ databases">
        <authorList>
            <person name="Hassan Y.I."/>
            <person name="Lepp D."/>
            <person name="Li X.-Z."/>
            <person name="Zhou T."/>
        </authorList>
    </citation>
    <scope>NUCLEOTIDE SEQUENCE [LARGE SCALE GENOMIC DNA]</scope>
    <source>
        <strain evidence="3 4">BD-c194</strain>
    </source>
</reference>
<dbReference type="SUPFAM" id="SSF53098">
    <property type="entry name" value="Ribonuclease H-like"/>
    <property type="match status" value="1"/>
</dbReference>
<dbReference type="InterPro" id="IPR001584">
    <property type="entry name" value="Integrase_cat-core"/>
</dbReference>
<dbReference type="GO" id="GO:0005829">
    <property type="term" value="C:cytosol"/>
    <property type="evidence" value="ECO:0007669"/>
    <property type="project" value="TreeGrafter"/>
</dbReference>
<evidence type="ECO:0000259" key="2">
    <source>
        <dbReference type="PROSITE" id="PS50994"/>
    </source>
</evidence>
<dbReference type="NCBIfam" id="NF033563">
    <property type="entry name" value="transpos_IS30"/>
    <property type="match status" value="1"/>
</dbReference>
<sequence length="304" mass="34294">MGQRYGQFKVEERIEIARLSAAGVSIRQIAAALDRAPSSVSRELKRNSGSTVGYKPSYADQQAKARRWSGSRLERDDELRALVLGQLAIGWSPEQIAGRSGRIGTETIYRFIYAQIARHNDFSWRRYLARAKFKRGRRSGRGGSPALHMSHRVGLSERPAEVDQRSSAGHWEADLMAFARYGQNILMLHERMSRILVGSRLPSKQAEPVARALRAALEPLPQSLRQTVTFDNGTEFARHYTLNPTGIATYFCDPHAPWQKGGIENAIGRMRRFLPRKTDLASIDDKLFIELIAAYNNTPRKCLD</sequence>
<dbReference type="Proteomes" id="UP000033632">
    <property type="component" value="Unassembled WGS sequence"/>
</dbReference>
<dbReference type="EMBL" id="JZEX01000192">
    <property type="protein sequence ID" value="KKB06881.1"/>
    <property type="molecule type" value="Genomic_DNA"/>
</dbReference>
<feature type="domain" description="Integrase catalytic" evidence="2">
    <location>
        <begin position="155"/>
        <end position="304"/>
    </location>
</feature>
<protein>
    <recommendedName>
        <fullName evidence="2">Integrase catalytic domain-containing protein</fullName>
    </recommendedName>
</protein>
<name>A0A0F5FDF2_9HYPH</name>
<dbReference type="GO" id="GO:0015074">
    <property type="term" value="P:DNA integration"/>
    <property type="evidence" value="ECO:0007669"/>
    <property type="project" value="InterPro"/>
</dbReference>
<proteinExistence type="predicted"/>
<comment type="caution">
    <text evidence="3">The sequence shown here is derived from an EMBL/GenBank/DDBJ whole genome shotgun (WGS) entry which is preliminary data.</text>
</comment>
<dbReference type="STRING" id="443610.VE25_20625"/>
<dbReference type="PROSITE" id="PS50994">
    <property type="entry name" value="INTEGRASE"/>
    <property type="match status" value="1"/>
</dbReference>
<dbReference type="Pfam" id="PF13936">
    <property type="entry name" value="HTH_38"/>
    <property type="match status" value="1"/>
</dbReference>
<dbReference type="GO" id="GO:0006310">
    <property type="term" value="P:DNA recombination"/>
    <property type="evidence" value="ECO:0007669"/>
    <property type="project" value="UniProtKB-KW"/>
</dbReference>
<dbReference type="OrthoDB" id="9803231at2"/>
<dbReference type="GO" id="GO:0003676">
    <property type="term" value="F:nucleic acid binding"/>
    <property type="evidence" value="ECO:0007669"/>
    <property type="project" value="InterPro"/>
</dbReference>
<dbReference type="InterPro" id="IPR012337">
    <property type="entry name" value="RNaseH-like_sf"/>
</dbReference>
<organism evidence="3 4">
    <name type="scientific">Devosia geojensis</name>
    <dbReference type="NCBI Taxonomy" id="443610"/>
    <lineage>
        <taxon>Bacteria</taxon>
        <taxon>Pseudomonadati</taxon>
        <taxon>Pseudomonadota</taxon>
        <taxon>Alphaproteobacteria</taxon>
        <taxon>Hyphomicrobiales</taxon>
        <taxon>Devosiaceae</taxon>
        <taxon>Devosia</taxon>
    </lineage>
</organism>
<keyword evidence="1" id="KW-0233">DNA recombination</keyword>
<dbReference type="GO" id="GO:0004803">
    <property type="term" value="F:transposase activity"/>
    <property type="evidence" value="ECO:0007669"/>
    <property type="project" value="TreeGrafter"/>
</dbReference>
<evidence type="ECO:0000256" key="1">
    <source>
        <dbReference type="ARBA" id="ARBA00023172"/>
    </source>
</evidence>
<dbReference type="InterPro" id="IPR036397">
    <property type="entry name" value="RNaseH_sf"/>
</dbReference>
<dbReference type="InterPro" id="IPR025246">
    <property type="entry name" value="IS30-like_HTH"/>
</dbReference>
<dbReference type="PATRIC" id="fig|443610.3.peg.2448"/>
<gene>
    <name evidence="3" type="ORF">VE25_20625</name>
</gene>
<dbReference type="InterPro" id="IPR051917">
    <property type="entry name" value="Transposase-Integrase"/>
</dbReference>
<accession>A0A0F5FDF2</accession>
<dbReference type="RefSeq" id="WP_046110561.1">
    <property type="nucleotide sequence ID" value="NZ_JZEX01000192.1"/>
</dbReference>
<evidence type="ECO:0000313" key="4">
    <source>
        <dbReference type="Proteomes" id="UP000033632"/>
    </source>
</evidence>
<dbReference type="PANTHER" id="PTHR10948:SF23">
    <property type="entry name" value="TRANSPOSASE INSI FOR INSERTION SEQUENCE ELEMENT IS30A-RELATED"/>
    <property type="match status" value="1"/>
</dbReference>